<evidence type="ECO:0000313" key="1">
    <source>
        <dbReference type="EMBL" id="MFC7704009.1"/>
    </source>
</evidence>
<name>A0ABW2UKP0_9RHOB</name>
<accession>A0ABW2UKP0</accession>
<proteinExistence type="predicted"/>
<reference evidence="2" key="1">
    <citation type="journal article" date="2019" name="Int. J. Syst. Evol. Microbiol.">
        <title>The Global Catalogue of Microorganisms (GCM) 10K type strain sequencing project: providing services to taxonomists for standard genome sequencing and annotation.</title>
        <authorList>
            <consortium name="The Broad Institute Genomics Platform"/>
            <consortium name="The Broad Institute Genome Sequencing Center for Infectious Disease"/>
            <person name="Wu L."/>
            <person name="Ma J."/>
        </authorList>
    </citation>
    <scope>NUCLEOTIDE SEQUENCE [LARGE SCALE GENOMIC DNA]</scope>
    <source>
        <strain evidence="2">CGMCC 1.12750</strain>
    </source>
</reference>
<protein>
    <submittedName>
        <fullName evidence="1">Uncharacterized protein</fullName>
    </submittedName>
</protein>
<keyword evidence="2" id="KW-1185">Reference proteome</keyword>
<dbReference type="Proteomes" id="UP001596516">
    <property type="component" value="Unassembled WGS sequence"/>
</dbReference>
<organism evidence="1 2">
    <name type="scientific">Plastorhodobacter daqingensis</name>
    <dbReference type="NCBI Taxonomy" id="1387281"/>
    <lineage>
        <taxon>Bacteria</taxon>
        <taxon>Pseudomonadati</taxon>
        <taxon>Pseudomonadota</taxon>
        <taxon>Alphaproteobacteria</taxon>
        <taxon>Rhodobacterales</taxon>
        <taxon>Paracoccaceae</taxon>
        <taxon>Plastorhodobacter</taxon>
    </lineage>
</organism>
<evidence type="ECO:0000313" key="2">
    <source>
        <dbReference type="Proteomes" id="UP001596516"/>
    </source>
</evidence>
<dbReference type="RefSeq" id="WP_377401873.1">
    <property type="nucleotide sequence ID" value="NZ_JBHTFQ010000003.1"/>
</dbReference>
<sequence length="38" mass="4342">MNAVGRHGVPANHVSVWRTLARKGRLESHRIAHRDLQD</sequence>
<gene>
    <name evidence="1" type="ORF">ACFQXB_07370</name>
</gene>
<comment type="caution">
    <text evidence="1">The sequence shown here is derived from an EMBL/GenBank/DDBJ whole genome shotgun (WGS) entry which is preliminary data.</text>
</comment>
<dbReference type="EMBL" id="JBHTFQ010000003">
    <property type="protein sequence ID" value="MFC7704009.1"/>
    <property type="molecule type" value="Genomic_DNA"/>
</dbReference>